<sequence>MRTMEQQYTTLTKDINNIDNKDAIVYAYIKSRMNYKTSIADNVTEKEISEKLGISLSTVKRSVARLKKNKNLVDKVISNNVIAEGSYKTYNKYHVAKCNENFFYIYNSFFNDDMNIAKASERINVKNFLLKIKAICKKETNKYISESPYLDGLNKTELSKKLGIDAKTLNKYLEMAVNAGQIKYITNGLLILNKSIIPDFKEADSDTRIYHIIYDWCIDNGVVPPDRNDEITVMEDGSVRRRNRLLAELACKLVYMKDEEIRSLLTNRITSEEITLEYIAKVLNINNKKKEDIQYSVMLD</sequence>
<dbReference type="Proteomes" id="UP000184192">
    <property type="component" value="Unassembled WGS sequence"/>
</dbReference>
<proteinExistence type="predicted"/>
<reference evidence="2" key="1">
    <citation type="submission" date="2016-11" db="EMBL/GenBank/DDBJ databases">
        <authorList>
            <person name="Varghese N."/>
            <person name="Submissions S."/>
        </authorList>
    </citation>
    <scope>NUCLEOTIDE SEQUENCE [LARGE SCALE GENOMIC DNA]</scope>
    <source>
        <strain evidence="2">DSM 26884</strain>
    </source>
</reference>
<evidence type="ECO:0000313" key="1">
    <source>
        <dbReference type="EMBL" id="SHI36335.1"/>
    </source>
</evidence>
<name>A0A1M6AIM9_9BACE</name>
<dbReference type="eggNOG" id="ENOG50340UG">
    <property type="taxonomic scope" value="Bacteria"/>
</dbReference>
<dbReference type="EMBL" id="FQZN01000001">
    <property type="protein sequence ID" value="SHI36335.1"/>
    <property type="molecule type" value="Genomic_DNA"/>
</dbReference>
<dbReference type="AlphaFoldDB" id="A0A1M6AIM9"/>
<keyword evidence="2" id="KW-1185">Reference proteome</keyword>
<protein>
    <submittedName>
        <fullName evidence="1">Winged helix-turn-helix DNA-binding</fullName>
    </submittedName>
</protein>
<keyword evidence="1" id="KW-0238">DNA-binding</keyword>
<evidence type="ECO:0000313" key="2">
    <source>
        <dbReference type="Proteomes" id="UP000184192"/>
    </source>
</evidence>
<gene>
    <name evidence="1" type="ORF">SAMN05444350_101273</name>
</gene>
<organism evidence="1 2">
    <name type="scientific">Bacteroides stercorirosoris</name>
    <dbReference type="NCBI Taxonomy" id="871324"/>
    <lineage>
        <taxon>Bacteria</taxon>
        <taxon>Pseudomonadati</taxon>
        <taxon>Bacteroidota</taxon>
        <taxon>Bacteroidia</taxon>
        <taxon>Bacteroidales</taxon>
        <taxon>Bacteroidaceae</taxon>
        <taxon>Bacteroides</taxon>
    </lineage>
</organism>
<accession>A0A1M6AIM9</accession>
<dbReference type="GO" id="GO:0003677">
    <property type="term" value="F:DNA binding"/>
    <property type="evidence" value="ECO:0007669"/>
    <property type="project" value="UniProtKB-KW"/>
</dbReference>